<feature type="domain" description="Thioredoxin" evidence="9">
    <location>
        <begin position="124"/>
        <end position="276"/>
    </location>
</feature>
<evidence type="ECO:0000256" key="4">
    <source>
        <dbReference type="PROSITE-ProRule" id="PRU00433"/>
    </source>
</evidence>
<dbReference type="Gene3D" id="2.60.120.230">
    <property type="match status" value="1"/>
</dbReference>
<feature type="signal peptide" evidence="6">
    <location>
        <begin position="1"/>
        <end position="22"/>
    </location>
</feature>
<dbReference type="InterPro" id="IPR002048">
    <property type="entry name" value="EF_hand_dom"/>
</dbReference>
<feature type="domain" description="Cytochrome c" evidence="8">
    <location>
        <begin position="303"/>
        <end position="400"/>
    </location>
</feature>
<keyword evidence="1 4" id="KW-0479">Metal-binding</keyword>
<name>A0ABX1VG31_9PLAN</name>
<dbReference type="Pfam" id="PF13202">
    <property type="entry name" value="EF-hand_5"/>
    <property type="match status" value="2"/>
</dbReference>
<keyword evidence="3" id="KW-1015">Disulfide bond</keyword>
<comment type="caution">
    <text evidence="10">The sequence shown here is derived from an EMBL/GenBank/DDBJ whole genome shotgun (WGS) entry which is preliminary data.</text>
</comment>
<proteinExistence type="predicted"/>
<dbReference type="SUPFAM" id="SSF47473">
    <property type="entry name" value="EF-hand"/>
    <property type="match status" value="1"/>
</dbReference>
<evidence type="ECO:0000256" key="6">
    <source>
        <dbReference type="SAM" id="SignalP"/>
    </source>
</evidence>
<dbReference type="Proteomes" id="UP000609651">
    <property type="component" value="Unassembled WGS sequence"/>
</dbReference>
<evidence type="ECO:0000259" key="8">
    <source>
        <dbReference type="PROSITE" id="PS51007"/>
    </source>
</evidence>
<dbReference type="Gene3D" id="1.10.238.10">
    <property type="entry name" value="EF-hand"/>
    <property type="match status" value="1"/>
</dbReference>
<feature type="compositionally biased region" description="Low complexity" evidence="5">
    <location>
        <begin position="91"/>
        <end position="102"/>
    </location>
</feature>
<dbReference type="PANTHER" id="PTHR43640">
    <property type="entry name" value="OS07G0260300 PROTEIN"/>
    <property type="match status" value="1"/>
</dbReference>
<feature type="chain" id="PRO_5045854167" description="Redoxin domain-containing protein" evidence="6">
    <location>
        <begin position="23"/>
        <end position="696"/>
    </location>
</feature>
<evidence type="ECO:0008006" key="12">
    <source>
        <dbReference type="Google" id="ProtNLM"/>
    </source>
</evidence>
<dbReference type="InterPro" id="IPR013740">
    <property type="entry name" value="Redoxin"/>
</dbReference>
<reference evidence="10 11" key="1">
    <citation type="journal article" date="2020" name="Syst. Appl. Microbiol.">
        <title>Alienimonas chondri sp. nov., a novel planctomycete isolated from the biofilm of the red alga Chondrus crispus.</title>
        <authorList>
            <person name="Vitorino I."/>
            <person name="Albuquerque L."/>
            <person name="Wiegand S."/>
            <person name="Kallscheuer N."/>
            <person name="da Costa M.S."/>
            <person name="Lobo-da-Cunha A."/>
            <person name="Jogler C."/>
            <person name="Lage O.M."/>
        </authorList>
    </citation>
    <scope>NUCLEOTIDE SEQUENCE [LARGE SCALE GENOMIC DNA]</scope>
    <source>
        <strain evidence="10 11">LzC2</strain>
    </source>
</reference>
<dbReference type="InterPro" id="IPR009056">
    <property type="entry name" value="Cyt_c-like_dom"/>
</dbReference>
<evidence type="ECO:0000256" key="2">
    <source>
        <dbReference type="ARBA" id="ARBA00023004"/>
    </source>
</evidence>
<dbReference type="SUPFAM" id="SSF52833">
    <property type="entry name" value="Thioredoxin-like"/>
    <property type="match status" value="1"/>
</dbReference>
<dbReference type="Pfam" id="PF08534">
    <property type="entry name" value="Redoxin"/>
    <property type="match status" value="1"/>
</dbReference>
<dbReference type="SUPFAM" id="SSF49742">
    <property type="entry name" value="PHM/PNGase F"/>
    <property type="match status" value="2"/>
</dbReference>
<dbReference type="InterPro" id="IPR011992">
    <property type="entry name" value="EF-hand-dom_pair"/>
</dbReference>
<evidence type="ECO:0000313" key="11">
    <source>
        <dbReference type="Proteomes" id="UP000609651"/>
    </source>
</evidence>
<keyword evidence="6" id="KW-0732">Signal</keyword>
<keyword evidence="4" id="KW-0349">Heme</keyword>
<dbReference type="InterPro" id="IPR008977">
    <property type="entry name" value="PHM/PNGase_F_dom_sf"/>
</dbReference>
<feature type="domain" description="EF-hand" evidence="7">
    <location>
        <begin position="27"/>
        <end position="62"/>
    </location>
</feature>
<evidence type="ECO:0000313" key="10">
    <source>
        <dbReference type="EMBL" id="NNJ26222.1"/>
    </source>
</evidence>
<dbReference type="PROSITE" id="PS51352">
    <property type="entry name" value="THIOREDOXIN_2"/>
    <property type="match status" value="1"/>
</dbReference>
<protein>
    <recommendedName>
        <fullName evidence="12">Redoxin domain-containing protein</fullName>
    </recommendedName>
</protein>
<organism evidence="10 11">
    <name type="scientific">Alienimonas chondri</name>
    <dbReference type="NCBI Taxonomy" id="2681879"/>
    <lineage>
        <taxon>Bacteria</taxon>
        <taxon>Pseudomonadati</taxon>
        <taxon>Planctomycetota</taxon>
        <taxon>Planctomycetia</taxon>
        <taxon>Planctomycetales</taxon>
        <taxon>Planctomycetaceae</taxon>
        <taxon>Alienimonas</taxon>
    </lineage>
</organism>
<feature type="region of interest" description="Disordered" evidence="5">
    <location>
        <begin position="83"/>
        <end position="102"/>
    </location>
</feature>
<dbReference type="PANTHER" id="PTHR43640:SF1">
    <property type="entry name" value="THIOREDOXIN-DEPENDENT PEROXIREDOXIN"/>
    <property type="match status" value="1"/>
</dbReference>
<evidence type="ECO:0000256" key="3">
    <source>
        <dbReference type="ARBA" id="ARBA00023157"/>
    </source>
</evidence>
<keyword evidence="11" id="KW-1185">Reference proteome</keyword>
<evidence type="ECO:0000256" key="1">
    <source>
        <dbReference type="ARBA" id="ARBA00022723"/>
    </source>
</evidence>
<evidence type="ECO:0000256" key="5">
    <source>
        <dbReference type="SAM" id="MobiDB-lite"/>
    </source>
</evidence>
<dbReference type="InterPro" id="IPR018247">
    <property type="entry name" value="EF_Hand_1_Ca_BS"/>
</dbReference>
<sequence>MMLRPIVLFTGTLALAAFLVVAQRGATDEPDLRLRFDRFDRDGDGRVTAAELGQPALFRRLDENGDGAVTWAETERAARAGRLGDADNGRGEQAPEAQPAAVAAPNAFTDEVRQGPRPLGANAARVGELIADVVFTDLDGVRHRLGETGGAEATALILTGTSCPLTQKYAPTLAAIEERYAARGVRFVFVNPTASEPVARLREAVATQGLDGPYVHDTDKRLAAALGAGTTTEAFVLDAARTLVYRGAVDDRYGFGYALEAPRRTYLTDALDAVLAGRPPAVPATTAPGCALFYDDAVAPPDAPSAAGTVAYHNRVSRIVQANCLECHRGGGGAPIAFETYEEVRDYAGMIGSVVERGVMPPWFAAPLPGQSPDRPHWANDRSLSARDKADLLAWIEAGAPEGDPADAPLPKTFPGGWLIGEPDATFAFPEPVPVQAEGVMPYRNVTVETNLGEDRWVRAIEIRPGEPGVVHHVIVSLRGGDGEIDERDGYWGVYVPGNSTLEYPDGYARLLPKGATLRFQMHYTPNGTATEDLTRIGLVFADGPPEHEVKVAGIANARLRIPAGAENHRETASLRLPHDVDVLGFLPHMHLRGKAARYDVETADGGVETLLDVPRYDFNWQLLYRLAEPRRLHAGDVIRFDAWFDNSAGNPANPDPTRVVTWGPQTEDEMHLGYVEYVVPGAVPGESTGSLRGGR</sequence>
<dbReference type="InterPro" id="IPR013766">
    <property type="entry name" value="Thioredoxin_domain"/>
</dbReference>
<accession>A0ABX1VG31</accession>
<dbReference type="EMBL" id="WTPX01000067">
    <property type="protein sequence ID" value="NNJ26222.1"/>
    <property type="molecule type" value="Genomic_DNA"/>
</dbReference>
<dbReference type="PROSITE" id="PS51007">
    <property type="entry name" value="CYTC"/>
    <property type="match status" value="1"/>
</dbReference>
<evidence type="ECO:0000259" key="7">
    <source>
        <dbReference type="PROSITE" id="PS50222"/>
    </source>
</evidence>
<keyword evidence="2 4" id="KW-0408">Iron</keyword>
<gene>
    <name evidence="10" type="ORF">LzC2_23030</name>
</gene>
<dbReference type="InterPro" id="IPR014784">
    <property type="entry name" value="Cu2_ascorb_mOase-like_C"/>
</dbReference>
<dbReference type="InterPro" id="IPR036249">
    <property type="entry name" value="Thioredoxin-like_sf"/>
</dbReference>
<dbReference type="Gene3D" id="3.40.30.10">
    <property type="entry name" value="Glutaredoxin"/>
    <property type="match status" value="1"/>
</dbReference>
<dbReference type="InterPro" id="IPR047262">
    <property type="entry name" value="PRX-like1"/>
</dbReference>
<dbReference type="PROSITE" id="PS00018">
    <property type="entry name" value="EF_HAND_1"/>
    <property type="match status" value="1"/>
</dbReference>
<evidence type="ECO:0000259" key="9">
    <source>
        <dbReference type="PROSITE" id="PS51352"/>
    </source>
</evidence>
<dbReference type="PROSITE" id="PS50222">
    <property type="entry name" value="EF_HAND_2"/>
    <property type="match status" value="1"/>
</dbReference>